<evidence type="ECO:0000256" key="6">
    <source>
        <dbReference type="ARBA" id="ARBA00022679"/>
    </source>
</evidence>
<evidence type="ECO:0000256" key="16">
    <source>
        <dbReference type="ARBA" id="ARBA00048679"/>
    </source>
</evidence>
<evidence type="ECO:0000256" key="12">
    <source>
        <dbReference type="ARBA" id="ARBA00022840"/>
    </source>
</evidence>
<feature type="binding site" evidence="17">
    <location>
        <position position="306"/>
    </location>
    <ligand>
        <name>ATP</name>
        <dbReference type="ChEBI" id="CHEBI:30616"/>
    </ligand>
</feature>
<keyword evidence="5" id="KW-0433">Leucine-rich repeat</keyword>
<keyword evidence="10 17" id="KW-0547">Nucleotide-binding</keyword>
<evidence type="ECO:0000256" key="18">
    <source>
        <dbReference type="SAM" id="Phobius"/>
    </source>
</evidence>
<organism evidence="21 22">
    <name type="scientific">Brassica rapa subsp. trilocularis</name>
    <dbReference type="NCBI Taxonomy" id="1813537"/>
    <lineage>
        <taxon>Eukaryota</taxon>
        <taxon>Viridiplantae</taxon>
        <taxon>Streptophyta</taxon>
        <taxon>Embryophyta</taxon>
        <taxon>Tracheophyta</taxon>
        <taxon>Spermatophyta</taxon>
        <taxon>Magnoliopsida</taxon>
        <taxon>eudicotyledons</taxon>
        <taxon>Gunneridae</taxon>
        <taxon>Pentapetalae</taxon>
        <taxon>rosids</taxon>
        <taxon>malvids</taxon>
        <taxon>Brassicales</taxon>
        <taxon>Brassicaceae</taxon>
        <taxon>Brassiceae</taxon>
        <taxon>Brassica</taxon>
    </lineage>
</organism>
<comment type="catalytic activity">
    <reaction evidence="16">
        <text>L-seryl-[protein] + ATP = O-phospho-L-seryl-[protein] + ADP + H(+)</text>
        <dbReference type="Rhea" id="RHEA:17989"/>
        <dbReference type="Rhea" id="RHEA-COMP:9863"/>
        <dbReference type="Rhea" id="RHEA-COMP:11604"/>
        <dbReference type="ChEBI" id="CHEBI:15378"/>
        <dbReference type="ChEBI" id="CHEBI:29999"/>
        <dbReference type="ChEBI" id="CHEBI:30616"/>
        <dbReference type="ChEBI" id="CHEBI:83421"/>
        <dbReference type="ChEBI" id="CHEBI:456216"/>
        <dbReference type="EC" id="2.7.11.1"/>
    </reaction>
</comment>
<reference evidence="21 22" key="1">
    <citation type="submission" date="2021-03" db="EMBL/GenBank/DDBJ databases">
        <authorList>
            <person name="King G.J."/>
            <person name="Bancroft I."/>
            <person name="Baten A."/>
            <person name="Bloomfield J."/>
            <person name="Borpatragohain P."/>
            <person name="He Z."/>
            <person name="Irish N."/>
            <person name="Irwin J."/>
            <person name="Liu K."/>
            <person name="Mauleon R.P."/>
            <person name="Moore J."/>
            <person name="Morris R."/>
            <person name="Ostergaard L."/>
            <person name="Wang B."/>
            <person name="Wells R."/>
        </authorList>
    </citation>
    <scope>NUCLEOTIDE SEQUENCE [LARGE SCALE GENOMIC DNA]</scope>
    <source>
        <strain evidence="21">R-o-18</strain>
        <tissue evidence="21">Leaf</tissue>
    </source>
</reference>
<sequence>MEQGRTPRSFISIFLLFDLLLLRVAGNAEVDALTALRLSLSDPKNVLQSWTWNATDVTPCSWFHVTCNNETKVVRVDLGNANLSGQLVPQLGQLPNLQYLELFSNNITGGIPEELGVLTELVSLDLYMNNLSGSIPSSLGNLKKLIYLRLNNNSLSGELPRSLTDVFSLQVLDVSNNRLTGDVLLTGSFSQFTAVSFANNNNLRLLPAPPSGKRTVTAIGIGAAVVIFSGGAIALAWWLRSRPHDSFFDVIGEEDLEVHLGQLRRFSLRELLVATNDFSYKNLLGRGGFGKVYKGRLADGSLVAVKRLKEERTKGVELQFQTDVEMISMAVHRNLLRLRGFCMTPTERLLVYPYMANGSVASCLRERPRGNAALDWAKRKHIALGAAKGLAYLHDHCDQKIIHRDVKAANILLDEQFEAVVGDFGLAKLMNYNDSHVTTDVRGTIGHIAPEYLSTGKSSVKTDVFGYGVMLLELITGQKALDLARLATDDDNMLLDWVKEVLKEEKLESLVDAELEGNYVDKEVEELIEMVLLCTQSFSLKRPSMAEVVRMLEGDGLAEKWEEWQKKEMLTTDFNYPHAYINWFVPESISHVDNDYLSDGHHYEEVSLGHLRRFGFRELQVVTNNFTCKNQLGKGGYGNVYRGILGDSTVVAVKSLKDENALGGEIHFQSEVEIDQFICSASHKLKSFWFILTCLMQASSLE</sequence>
<evidence type="ECO:0000256" key="5">
    <source>
        <dbReference type="ARBA" id="ARBA00022614"/>
    </source>
</evidence>
<dbReference type="InterPro" id="IPR001245">
    <property type="entry name" value="Ser-Thr/Tyr_kinase_cat_dom"/>
</dbReference>
<keyword evidence="11" id="KW-0418">Kinase</keyword>
<dbReference type="SUPFAM" id="SSF52058">
    <property type="entry name" value="L domain-like"/>
    <property type="match status" value="1"/>
</dbReference>
<keyword evidence="6" id="KW-0808">Transferase</keyword>
<comment type="catalytic activity">
    <reaction evidence="15">
        <text>L-threonyl-[protein] + ATP = O-phospho-L-threonyl-[protein] + ADP + H(+)</text>
        <dbReference type="Rhea" id="RHEA:46608"/>
        <dbReference type="Rhea" id="RHEA-COMP:11060"/>
        <dbReference type="Rhea" id="RHEA-COMP:11605"/>
        <dbReference type="ChEBI" id="CHEBI:15378"/>
        <dbReference type="ChEBI" id="CHEBI:30013"/>
        <dbReference type="ChEBI" id="CHEBI:30616"/>
        <dbReference type="ChEBI" id="CHEBI:61977"/>
        <dbReference type="ChEBI" id="CHEBI:456216"/>
        <dbReference type="EC" id="2.7.11.1"/>
    </reaction>
</comment>
<dbReference type="Proteomes" id="UP000823674">
    <property type="component" value="Chromosome A04"/>
</dbReference>
<evidence type="ECO:0000313" key="22">
    <source>
        <dbReference type="Proteomes" id="UP000823674"/>
    </source>
</evidence>
<dbReference type="Pfam" id="PF23598">
    <property type="entry name" value="LRR_14"/>
    <property type="match status" value="1"/>
</dbReference>
<dbReference type="PROSITE" id="PS00108">
    <property type="entry name" value="PROTEIN_KINASE_ST"/>
    <property type="match status" value="1"/>
</dbReference>
<keyword evidence="13 18" id="KW-1133">Transmembrane helix</keyword>
<dbReference type="InterPro" id="IPR011009">
    <property type="entry name" value="Kinase-like_dom_sf"/>
</dbReference>
<evidence type="ECO:0000256" key="7">
    <source>
        <dbReference type="ARBA" id="ARBA00022692"/>
    </source>
</evidence>
<evidence type="ECO:0000256" key="13">
    <source>
        <dbReference type="ARBA" id="ARBA00022989"/>
    </source>
</evidence>
<evidence type="ECO:0000256" key="17">
    <source>
        <dbReference type="PROSITE-ProRule" id="PRU10141"/>
    </source>
</evidence>
<dbReference type="Gene3D" id="3.30.200.20">
    <property type="entry name" value="Phosphorylase Kinase, domain 1"/>
    <property type="match status" value="2"/>
</dbReference>
<dbReference type="InterPro" id="IPR055414">
    <property type="entry name" value="LRR_R13L4/SHOC2-like"/>
</dbReference>
<keyword evidence="14 18" id="KW-0472">Membrane</keyword>
<evidence type="ECO:0000259" key="20">
    <source>
        <dbReference type="PROSITE" id="PS50011"/>
    </source>
</evidence>
<dbReference type="PROSITE" id="PS00107">
    <property type="entry name" value="PROTEIN_KINASE_ATP"/>
    <property type="match status" value="2"/>
</dbReference>
<keyword evidence="12 17" id="KW-0067">ATP-binding</keyword>
<accession>A0ABQ7MRQ5</accession>
<dbReference type="InterPro" id="IPR008271">
    <property type="entry name" value="Ser/Thr_kinase_AS"/>
</dbReference>
<feature type="chain" id="PRO_5045867824" description="non-specific serine/threonine protein kinase" evidence="19">
    <location>
        <begin position="27"/>
        <end position="702"/>
    </location>
</feature>
<evidence type="ECO:0000256" key="11">
    <source>
        <dbReference type="ARBA" id="ARBA00022777"/>
    </source>
</evidence>
<comment type="similarity">
    <text evidence="2">Belongs to the protein kinase superfamily. Ser/Thr protein kinase family.</text>
</comment>
<comment type="subcellular location">
    <subcellularLocation>
        <location evidence="1">Membrane</location>
        <topology evidence="1">Single-pass type I membrane protein</topology>
    </subcellularLocation>
</comment>
<evidence type="ECO:0000256" key="15">
    <source>
        <dbReference type="ARBA" id="ARBA00047899"/>
    </source>
</evidence>
<dbReference type="InterPro" id="IPR017441">
    <property type="entry name" value="Protein_kinase_ATP_BS"/>
</dbReference>
<dbReference type="SUPFAM" id="SSF56112">
    <property type="entry name" value="Protein kinase-like (PK-like)"/>
    <property type="match status" value="2"/>
</dbReference>
<evidence type="ECO:0000313" key="21">
    <source>
        <dbReference type="EMBL" id="KAG5401403.1"/>
    </source>
</evidence>
<evidence type="ECO:0000256" key="4">
    <source>
        <dbReference type="ARBA" id="ARBA00022527"/>
    </source>
</evidence>
<dbReference type="PANTHER" id="PTHR48006:SF102">
    <property type="entry name" value="LEUCINE-RICH REPEAT-CONTAINING PROTEIN DDB_G0281931-RELATED"/>
    <property type="match status" value="1"/>
</dbReference>
<feature type="signal peptide" evidence="19">
    <location>
        <begin position="1"/>
        <end position="26"/>
    </location>
</feature>
<dbReference type="EC" id="2.7.11.1" evidence="3"/>
<dbReference type="PROSITE" id="PS50011">
    <property type="entry name" value="PROTEIN_KINASE_DOM"/>
    <property type="match status" value="1"/>
</dbReference>
<name>A0ABQ7MRQ5_BRACM</name>
<dbReference type="PANTHER" id="PTHR48006">
    <property type="entry name" value="LEUCINE-RICH REPEAT-CONTAINING PROTEIN DDB_G0281931-RELATED"/>
    <property type="match status" value="1"/>
</dbReference>
<dbReference type="InterPro" id="IPR051824">
    <property type="entry name" value="LRR_Rcpt-Like_S/T_Kinase"/>
</dbReference>
<keyword evidence="9" id="KW-0677">Repeat</keyword>
<dbReference type="Pfam" id="PF08263">
    <property type="entry name" value="LRRNT_2"/>
    <property type="match status" value="1"/>
</dbReference>
<evidence type="ECO:0000256" key="1">
    <source>
        <dbReference type="ARBA" id="ARBA00004479"/>
    </source>
</evidence>
<keyword evidence="8 19" id="KW-0732">Signal</keyword>
<proteinExistence type="inferred from homology"/>
<evidence type="ECO:0000256" key="14">
    <source>
        <dbReference type="ARBA" id="ARBA00023136"/>
    </source>
</evidence>
<feature type="binding site" evidence="17">
    <location>
        <position position="654"/>
    </location>
    <ligand>
        <name>ATP</name>
        <dbReference type="ChEBI" id="CHEBI:30616"/>
    </ligand>
</feature>
<dbReference type="Gene3D" id="1.10.510.10">
    <property type="entry name" value="Transferase(Phosphotransferase) domain 1"/>
    <property type="match status" value="1"/>
</dbReference>
<keyword evidence="22" id="KW-1185">Reference proteome</keyword>
<comment type="caution">
    <text evidence="21">The sequence shown here is derived from an EMBL/GenBank/DDBJ whole genome shotgun (WGS) entry which is preliminary data.</text>
</comment>
<dbReference type="InterPro" id="IPR013210">
    <property type="entry name" value="LRR_N_plant-typ"/>
</dbReference>
<gene>
    <name evidence="21" type="primary">A04p023860.1_BraROA</name>
    <name evidence="21" type="ORF">IGI04_016010</name>
</gene>
<protein>
    <recommendedName>
        <fullName evidence="3">non-specific serine/threonine protein kinase</fullName>
        <ecNumber evidence="3">2.7.11.1</ecNumber>
    </recommendedName>
</protein>
<evidence type="ECO:0000256" key="8">
    <source>
        <dbReference type="ARBA" id="ARBA00022729"/>
    </source>
</evidence>
<dbReference type="EMBL" id="JADBGQ010000004">
    <property type="protein sequence ID" value="KAG5401403.1"/>
    <property type="molecule type" value="Genomic_DNA"/>
</dbReference>
<dbReference type="InterPro" id="IPR032675">
    <property type="entry name" value="LRR_dom_sf"/>
</dbReference>
<feature type="domain" description="Protein kinase" evidence="20">
    <location>
        <begin position="278"/>
        <end position="581"/>
    </location>
</feature>
<keyword evidence="7 18" id="KW-0812">Transmembrane</keyword>
<dbReference type="InterPro" id="IPR000719">
    <property type="entry name" value="Prot_kinase_dom"/>
</dbReference>
<evidence type="ECO:0000256" key="19">
    <source>
        <dbReference type="SAM" id="SignalP"/>
    </source>
</evidence>
<evidence type="ECO:0000256" key="2">
    <source>
        <dbReference type="ARBA" id="ARBA00008684"/>
    </source>
</evidence>
<keyword evidence="4" id="KW-0723">Serine/threonine-protein kinase</keyword>
<dbReference type="Gene3D" id="3.80.10.10">
    <property type="entry name" value="Ribonuclease Inhibitor"/>
    <property type="match status" value="1"/>
</dbReference>
<dbReference type="SMART" id="SM00220">
    <property type="entry name" value="S_TKc"/>
    <property type="match status" value="1"/>
</dbReference>
<evidence type="ECO:0000256" key="10">
    <source>
        <dbReference type="ARBA" id="ARBA00022741"/>
    </source>
</evidence>
<evidence type="ECO:0000256" key="9">
    <source>
        <dbReference type="ARBA" id="ARBA00022737"/>
    </source>
</evidence>
<feature type="transmembrane region" description="Helical" evidence="18">
    <location>
        <begin position="216"/>
        <end position="239"/>
    </location>
</feature>
<evidence type="ECO:0000256" key="3">
    <source>
        <dbReference type="ARBA" id="ARBA00012513"/>
    </source>
</evidence>
<dbReference type="Pfam" id="PF07714">
    <property type="entry name" value="PK_Tyr_Ser-Thr"/>
    <property type="match status" value="1"/>
</dbReference>